<keyword evidence="2" id="KW-0560">Oxidoreductase</keyword>
<dbReference type="InterPro" id="IPR023753">
    <property type="entry name" value="FAD/NAD-binding_dom"/>
</dbReference>
<dbReference type="PROSITE" id="PS50042">
    <property type="entry name" value="CNMP_BINDING_3"/>
    <property type="match status" value="1"/>
</dbReference>
<dbReference type="InterPro" id="IPR018490">
    <property type="entry name" value="cNMP-bd_dom_sf"/>
</dbReference>
<dbReference type="Pfam" id="PF00027">
    <property type="entry name" value="cNMP_binding"/>
    <property type="match status" value="1"/>
</dbReference>
<evidence type="ECO:0000256" key="2">
    <source>
        <dbReference type="ARBA" id="ARBA00023002"/>
    </source>
</evidence>
<dbReference type="Gene3D" id="2.60.120.10">
    <property type="entry name" value="Jelly Rolls"/>
    <property type="match status" value="1"/>
</dbReference>
<dbReference type="InterPro" id="IPR000595">
    <property type="entry name" value="cNMP-bd_dom"/>
</dbReference>
<dbReference type="CDD" id="cd00038">
    <property type="entry name" value="CAP_ED"/>
    <property type="match status" value="1"/>
</dbReference>
<dbReference type="SUPFAM" id="SSF51206">
    <property type="entry name" value="cAMP-binding domain-like"/>
    <property type="match status" value="1"/>
</dbReference>
<dbReference type="SUPFAM" id="SSF51905">
    <property type="entry name" value="FAD/NAD(P)-binding domain"/>
    <property type="match status" value="1"/>
</dbReference>
<proteinExistence type="predicted"/>
<evidence type="ECO:0000256" key="1">
    <source>
        <dbReference type="ARBA" id="ARBA00022630"/>
    </source>
</evidence>
<dbReference type="Gene3D" id="3.50.50.60">
    <property type="entry name" value="FAD/NAD(P)-binding domain"/>
    <property type="match status" value="2"/>
</dbReference>
<dbReference type="InterPro" id="IPR036188">
    <property type="entry name" value="FAD/NAD-bd_sf"/>
</dbReference>
<reference evidence="4 5" key="1">
    <citation type="journal article" date="2021" name="Int. J. Syst. Evol. Microbiol.">
        <title>Reticulibacter mediterranei gen. nov., sp. nov., within the new family Reticulibacteraceae fam. nov., and Ktedonospora formicarum gen. nov., sp. nov., Ktedonobacter robiniae sp. nov., Dictyobacter formicarum sp. nov. and Dictyobacter arantiisoli sp. nov., belonging to the class Ktedonobacteria.</title>
        <authorList>
            <person name="Yabe S."/>
            <person name="Zheng Y."/>
            <person name="Wang C.M."/>
            <person name="Sakai Y."/>
            <person name="Abe K."/>
            <person name="Yokota A."/>
            <person name="Donadio S."/>
            <person name="Cavaletti L."/>
            <person name="Monciardini P."/>
        </authorList>
    </citation>
    <scope>NUCLEOTIDE SEQUENCE [LARGE SCALE GENOMIC DNA]</scope>
    <source>
        <strain evidence="4 5">SOSP1-9</strain>
    </source>
</reference>
<keyword evidence="5" id="KW-1185">Reference proteome</keyword>
<protein>
    <submittedName>
        <fullName evidence="4">Thioredoxin reductase</fullName>
    </submittedName>
</protein>
<keyword evidence="1" id="KW-0285">Flavoprotein</keyword>
<gene>
    <name evidence="4" type="primary">trxB_2</name>
    <name evidence="4" type="ORF">KSZ_50090</name>
</gene>
<feature type="domain" description="Cyclic nucleotide-binding" evidence="3">
    <location>
        <begin position="13"/>
        <end position="132"/>
    </location>
</feature>
<sequence length="552" mass="58424">MSYRLSPADDAGAFPTLDDSELAVLEALGTRRSVAVGEYLYREGDITYDFYVILSGAAEIVVHSDGEERSIARHGPGRFLGELNLLTGQRVYLSARVTQSGEVIVVPRAALQHVIATNPSLSNTILASFLVRRSMLLSGASAAIRVVGSRFSPESLRVREFLARNRIPHEWLDSDHDAAVELLLREFSVHPGELPVVIASGWVLRHPTPGELAEYLGLTINSLPERCFDLVVVGAGPAGLAAAVYGASEGLRTLVVEMAAVGGQAGTSSLIENYLGFPTGISGGDLTQRAVVQAEKFGAHLTSPCTASSLREKAGHLVIRLSDGTDVAGRAVIVASGARYRRLAAARLADFEGNGVYYAATEMEARLCAGSPVMVAGGGNSAGQAALFLAAAGSPTTIVIRGHDLNANMSRYLVDRIEADARINVRTNTKIVSLDGDRTLALVRVTTVGGDAVVPCNALFSFIGVDPAANWLSGCAALDEHGFVLTDRSLGEERLDERWEALGRRPLPFETSYPGLFAVGDVRAGSVKRVAAAVGEGSASVRSVHEHLAFAR</sequence>
<dbReference type="PRINTS" id="PR00469">
    <property type="entry name" value="PNDRDTASEII"/>
</dbReference>
<dbReference type="Pfam" id="PF07992">
    <property type="entry name" value="Pyr_redox_2"/>
    <property type="match status" value="1"/>
</dbReference>
<evidence type="ECO:0000313" key="5">
    <source>
        <dbReference type="Proteomes" id="UP000635565"/>
    </source>
</evidence>
<dbReference type="SMART" id="SM00100">
    <property type="entry name" value="cNMP"/>
    <property type="match status" value="1"/>
</dbReference>
<dbReference type="EMBL" id="BNJJ01000015">
    <property type="protein sequence ID" value="GHO87003.1"/>
    <property type="molecule type" value="Genomic_DNA"/>
</dbReference>
<evidence type="ECO:0000313" key="4">
    <source>
        <dbReference type="EMBL" id="GHO87003.1"/>
    </source>
</evidence>
<dbReference type="PANTHER" id="PTHR48105">
    <property type="entry name" value="THIOREDOXIN REDUCTASE 1-RELATED-RELATED"/>
    <property type="match status" value="1"/>
</dbReference>
<dbReference type="PRINTS" id="PR00368">
    <property type="entry name" value="FADPNR"/>
</dbReference>
<dbReference type="RefSeq" id="WP_201364603.1">
    <property type="nucleotide sequence ID" value="NZ_BNJJ01000015.1"/>
</dbReference>
<comment type="caution">
    <text evidence="4">The sequence shown here is derived from an EMBL/GenBank/DDBJ whole genome shotgun (WGS) entry which is preliminary data.</text>
</comment>
<name>A0ABQ3VNQ1_9CHLR</name>
<dbReference type="Proteomes" id="UP000635565">
    <property type="component" value="Unassembled WGS sequence"/>
</dbReference>
<accession>A0ABQ3VNQ1</accession>
<organism evidence="4 5">
    <name type="scientific">Dictyobacter formicarum</name>
    <dbReference type="NCBI Taxonomy" id="2778368"/>
    <lineage>
        <taxon>Bacteria</taxon>
        <taxon>Bacillati</taxon>
        <taxon>Chloroflexota</taxon>
        <taxon>Ktedonobacteria</taxon>
        <taxon>Ktedonobacterales</taxon>
        <taxon>Dictyobacteraceae</taxon>
        <taxon>Dictyobacter</taxon>
    </lineage>
</organism>
<dbReference type="InterPro" id="IPR014710">
    <property type="entry name" value="RmlC-like_jellyroll"/>
</dbReference>
<dbReference type="InterPro" id="IPR050097">
    <property type="entry name" value="Ferredoxin-NADP_redctase_2"/>
</dbReference>
<evidence type="ECO:0000259" key="3">
    <source>
        <dbReference type="PROSITE" id="PS50042"/>
    </source>
</evidence>